<dbReference type="RefSeq" id="WP_114590129.1">
    <property type="nucleotide sequence ID" value="NZ_CAXIBR010000193.1"/>
</dbReference>
<dbReference type="KEGG" id="euz:DVS28_a0596"/>
<dbReference type="EMBL" id="CP031165">
    <property type="protein sequence ID" value="AXV05300.1"/>
    <property type="molecule type" value="Genomic_DNA"/>
</dbReference>
<name>A0A346XSV3_9ACTN</name>
<dbReference type="OrthoDB" id="3290566at2"/>
<organism evidence="1 2">
    <name type="scientific">Euzebya pacifica</name>
    <dbReference type="NCBI Taxonomy" id="1608957"/>
    <lineage>
        <taxon>Bacteria</taxon>
        <taxon>Bacillati</taxon>
        <taxon>Actinomycetota</taxon>
        <taxon>Nitriliruptoria</taxon>
        <taxon>Euzebyales</taxon>
    </lineage>
</organism>
<dbReference type="Proteomes" id="UP000264006">
    <property type="component" value="Chromosome"/>
</dbReference>
<evidence type="ECO:0000313" key="2">
    <source>
        <dbReference type="Proteomes" id="UP000264006"/>
    </source>
</evidence>
<protein>
    <submittedName>
        <fullName evidence="1">Uncharacterized protein</fullName>
    </submittedName>
</protein>
<sequence length="162" mass="18303">MDRDAIADHIRQEVPAGWFDAIEVTCDREEILVIGTLRPVADEPDEQCITRFREETRERRMQIARRAEGRFERKVSWGARCGPTTALFTTVSTPAMTRLRLPERRVLDTLIDAGIARSRSDALAWCVRLVGANEKEWLAELREAFAAVERARAKGPSGNPPS</sequence>
<dbReference type="AlphaFoldDB" id="A0A346XSV3"/>
<evidence type="ECO:0000313" key="1">
    <source>
        <dbReference type="EMBL" id="AXV05300.1"/>
    </source>
</evidence>
<proteinExistence type="predicted"/>
<reference evidence="1 2" key="1">
    <citation type="submission" date="2018-09" db="EMBL/GenBank/DDBJ databases">
        <title>Complete genome sequence of Euzebya sp. DY32-46 isolated from seawater of Pacific Ocean.</title>
        <authorList>
            <person name="Xu L."/>
            <person name="Wu Y.-H."/>
            <person name="Xu X.-W."/>
        </authorList>
    </citation>
    <scope>NUCLEOTIDE SEQUENCE [LARGE SCALE GENOMIC DNA]</scope>
    <source>
        <strain evidence="1 2">DY32-46</strain>
    </source>
</reference>
<gene>
    <name evidence="1" type="ORF">DVS28_a0596</name>
</gene>
<keyword evidence="2" id="KW-1185">Reference proteome</keyword>
<accession>A0A346XSV3</accession>